<dbReference type="Pfam" id="PF00535">
    <property type="entry name" value="Glycos_transf_2"/>
    <property type="match status" value="1"/>
</dbReference>
<dbReference type="AlphaFoldDB" id="A0A840SXZ3"/>
<dbReference type="InterPro" id="IPR050834">
    <property type="entry name" value="Glycosyltransf_2"/>
</dbReference>
<dbReference type="GO" id="GO:0016740">
    <property type="term" value="F:transferase activity"/>
    <property type="evidence" value="ECO:0007669"/>
    <property type="project" value="UniProtKB-KW"/>
</dbReference>
<proteinExistence type="predicted"/>
<reference evidence="4 5" key="1">
    <citation type="submission" date="2020-08" db="EMBL/GenBank/DDBJ databases">
        <title>Genomic Encyclopedia of Type Strains, Phase IV (KMG-IV): sequencing the most valuable type-strain genomes for metagenomic binning, comparative biology and taxonomic classification.</title>
        <authorList>
            <person name="Goeker M."/>
        </authorList>
    </citation>
    <scope>NUCLEOTIDE SEQUENCE [LARGE SCALE GENOMIC DNA]</scope>
    <source>
        <strain evidence="4 5">DSM 101730</strain>
    </source>
</reference>
<evidence type="ECO:0000259" key="3">
    <source>
        <dbReference type="Pfam" id="PF02709"/>
    </source>
</evidence>
<accession>A0A840SXZ3</accession>
<evidence type="ECO:0000256" key="1">
    <source>
        <dbReference type="ARBA" id="ARBA00022679"/>
    </source>
</evidence>
<dbReference type="Proteomes" id="UP000549457">
    <property type="component" value="Unassembled WGS sequence"/>
</dbReference>
<organism evidence="4 5">
    <name type="scientific">Amaricoccus macauensis</name>
    <dbReference type="NCBI Taxonomy" id="57001"/>
    <lineage>
        <taxon>Bacteria</taxon>
        <taxon>Pseudomonadati</taxon>
        <taxon>Pseudomonadota</taxon>
        <taxon>Alphaproteobacteria</taxon>
        <taxon>Rhodobacterales</taxon>
        <taxon>Paracoccaceae</taxon>
        <taxon>Amaricoccus</taxon>
    </lineage>
</organism>
<feature type="domain" description="Galactosyltransferase C-terminal" evidence="3">
    <location>
        <begin position="176"/>
        <end position="236"/>
    </location>
</feature>
<feature type="domain" description="Glycosyltransferase 2-like" evidence="2">
    <location>
        <begin position="5"/>
        <end position="107"/>
    </location>
</feature>
<dbReference type="Pfam" id="PF02709">
    <property type="entry name" value="Glyco_transf_7C"/>
    <property type="match status" value="1"/>
</dbReference>
<keyword evidence="1 4" id="KW-0808">Transferase</keyword>
<dbReference type="InterPro" id="IPR001173">
    <property type="entry name" value="Glyco_trans_2-like"/>
</dbReference>
<dbReference type="SUPFAM" id="SSF53448">
    <property type="entry name" value="Nucleotide-diphospho-sugar transferases"/>
    <property type="match status" value="1"/>
</dbReference>
<dbReference type="InterPro" id="IPR029044">
    <property type="entry name" value="Nucleotide-diphossugar_trans"/>
</dbReference>
<gene>
    <name evidence="4" type="ORF">HNP73_004044</name>
</gene>
<dbReference type="Gene3D" id="3.90.550.10">
    <property type="entry name" value="Spore Coat Polysaccharide Biosynthesis Protein SpsA, Chain A"/>
    <property type="match status" value="1"/>
</dbReference>
<comment type="caution">
    <text evidence="4">The sequence shown here is derived from an EMBL/GenBank/DDBJ whole genome shotgun (WGS) entry which is preliminary data.</text>
</comment>
<protein>
    <submittedName>
        <fullName evidence="4">GT2 family glycosyltransferase</fullName>
    </submittedName>
</protein>
<name>A0A840SXZ3_9RHOB</name>
<dbReference type="PANTHER" id="PTHR43685:SF3">
    <property type="entry name" value="SLR2126 PROTEIN"/>
    <property type="match status" value="1"/>
</dbReference>
<dbReference type="RefSeq" id="WP_184154286.1">
    <property type="nucleotide sequence ID" value="NZ_JACHFM010000005.1"/>
</dbReference>
<evidence type="ECO:0000259" key="2">
    <source>
        <dbReference type="Pfam" id="PF00535"/>
    </source>
</evidence>
<evidence type="ECO:0000313" key="5">
    <source>
        <dbReference type="Proteomes" id="UP000549457"/>
    </source>
</evidence>
<evidence type="ECO:0000313" key="4">
    <source>
        <dbReference type="EMBL" id="MBB5224083.1"/>
    </source>
</evidence>
<dbReference type="InterPro" id="IPR027791">
    <property type="entry name" value="Galactosyl_T_C"/>
</dbReference>
<keyword evidence="5" id="KW-1185">Reference proteome</keyword>
<dbReference type="PANTHER" id="PTHR43685">
    <property type="entry name" value="GLYCOSYLTRANSFERASE"/>
    <property type="match status" value="1"/>
</dbReference>
<sequence>MRTELIVSTYNNPRSLGLCLASVARQGILPDGIAIADDGSGPETAAVVEAFALPGVAVRHVWHEDRGFEKNAILNRAIATSEAEFLLFLDGDVLIRPDFVARHLEIARPDRWSSGSLIRLDAAASAAVTEDLIASGEVFSRDWLRAHGALDRFGTWLKTRPFPKPVMAALDRLTPVQRAWGGSNASAFRAALVKVNGFDESMKYGGEDKELGVRLTNAGIRGQHSRYLASVVHLDHSRGYVDPEIIRANKDRIREARRSGLAWAVDGIVKPAV</sequence>
<dbReference type="EMBL" id="JACHFM010000005">
    <property type="protein sequence ID" value="MBB5224083.1"/>
    <property type="molecule type" value="Genomic_DNA"/>
</dbReference>